<dbReference type="OrthoDB" id="1163801at2"/>
<dbReference type="KEGG" id="chk:D4L85_20425"/>
<name>A0A385SVI5_9BACT</name>
<dbReference type="InterPro" id="IPR036390">
    <property type="entry name" value="WH_DNA-bd_sf"/>
</dbReference>
<organism evidence="2 3">
    <name type="scientific">Chryseolinea soli</name>
    <dbReference type="NCBI Taxonomy" id="2321403"/>
    <lineage>
        <taxon>Bacteria</taxon>
        <taxon>Pseudomonadati</taxon>
        <taxon>Bacteroidota</taxon>
        <taxon>Cytophagia</taxon>
        <taxon>Cytophagales</taxon>
        <taxon>Fulvivirgaceae</taxon>
        <taxon>Chryseolinea</taxon>
    </lineage>
</organism>
<dbReference type="InterPro" id="IPR036388">
    <property type="entry name" value="WH-like_DNA-bd_sf"/>
</dbReference>
<evidence type="ECO:0000259" key="1">
    <source>
        <dbReference type="Pfam" id="PF08279"/>
    </source>
</evidence>
<sequence length="79" mass="9350">MTIAKHINLLERLDDLIRKKATGTPDDLAKRLNVSTRTIYNYLHDLRSMGAPVAYDYRLQSYYYKVDSSIIKERMKFSY</sequence>
<dbReference type="Proteomes" id="UP000266183">
    <property type="component" value="Chromosome"/>
</dbReference>
<evidence type="ECO:0000313" key="2">
    <source>
        <dbReference type="EMBL" id="AYB32798.1"/>
    </source>
</evidence>
<gene>
    <name evidence="2" type="ORF">D4L85_20425</name>
</gene>
<evidence type="ECO:0000313" key="3">
    <source>
        <dbReference type="Proteomes" id="UP000266183"/>
    </source>
</evidence>
<dbReference type="Pfam" id="PF08279">
    <property type="entry name" value="HTH_11"/>
    <property type="match status" value="1"/>
</dbReference>
<dbReference type="InterPro" id="IPR013196">
    <property type="entry name" value="HTH_11"/>
</dbReference>
<dbReference type="AlphaFoldDB" id="A0A385SVI5"/>
<dbReference type="EMBL" id="CP032382">
    <property type="protein sequence ID" value="AYB32798.1"/>
    <property type="molecule type" value="Genomic_DNA"/>
</dbReference>
<keyword evidence="3" id="KW-1185">Reference proteome</keyword>
<dbReference type="SUPFAM" id="SSF46785">
    <property type="entry name" value="Winged helix' DNA-binding domain"/>
    <property type="match status" value="1"/>
</dbReference>
<proteinExistence type="predicted"/>
<feature type="domain" description="Helix-turn-helix type 11" evidence="1">
    <location>
        <begin position="20"/>
        <end position="53"/>
    </location>
</feature>
<dbReference type="RefSeq" id="WP_119756047.1">
    <property type="nucleotide sequence ID" value="NZ_CP032382.1"/>
</dbReference>
<protein>
    <submittedName>
        <fullName evidence="2">HTH domain-containing protein</fullName>
    </submittedName>
</protein>
<reference evidence="3" key="1">
    <citation type="submission" date="2018-09" db="EMBL/GenBank/DDBJ databases">
        <title>Chryseolinea sp. KIS68-18 isolated from soil.</title>
        <authorList>
            <person name="Weon H.-Y."/>
            <person name="Kwon S.-W."/>
            <person name="Lee S.A."/>
        </authorList>
    </citation>
    <scope>NUCLEOTIDE SEQUENCE [LARGE SCALE GENOMIC DNA]</scope>
    <source>
        <strain evidence="3">KIS68-18</strain>
    </source>
</reference>
<dbReference type="Gene3D" id="1.10.10.10">
    <property type="entry name" value="Winged helix-like DNA-binding domain superfamily/Winged helix DNA-binding domain"/>
    <property type="match status" value="1"/>
</dbReference>
<accession>A0A385SVI5</accession>